<protein>
    <submittedName>
        <fullName evidence="3">Uncharacterized protein</fullName>
    </submittedName>
</protein>
<feature type="region of interest" description="Disordered" evidence="1">
    <location>
        <begin position="616"/>
        <end position="635"/>
    </location>
</feature>
<feature type="region of interest" description="Disordered" evidence="1">
    <location>
        <begin position="397"/>
        <end position="539"/>
    </location>
</feature>
<evidence type="ECO:0000313" key="3">
    <source>
        <dbReference type="EMBL" id="JAI21101.1"/>
    </source>
</evidence>
<feature type="compositionally biased region" description="Low complexity" evidence="1">
    <location>
        <begin position="437"/>
        <end position="450"/>
    </location>
</feature>
<organism evidence="3">
    <name type="scientific">Bactrocera latifrons</name>
    <name type="common">Malaysian fruit fly</name>
    <name type="synonym">Chaetodacus latifrons</name>
    <dbReference type="NCBI Taxonomy" id="174628"/>
    <lineage>
        <taxon>Eukaryota</taxon>
        <taxon>Metazoa</taxon>
        <taxon>Ecdysozoa</taxon>
        <taxon>Arthropoda</taxon>
        <taxon>Hexapoda</taxon>
        <taxon>Insecta</taxon>
        <taxon>Pterygota</taxon>
        <taxon>Neoptera</taxon>
        <taxon>Endopterygota</taxon>
        <taxon>Diptera</taxon>
        <taxon>Brachycera</taxon>
        <taxon>Muscomorpha</taxon>
        <taxon>Tephritoidea</taxon>
        <taxon>Tephritidae</taxon>
        <taxon>Bactrocera</taxon>
        <taxon>Bactrocera</taxon>
    </lineage>
</organism>
<feature type="compositionally biased region" description="Acidic residues" evidence="1">
    <location>
        <begin position="616"/>
        <end position="626"/>
    </location>
</feature>
<dbReference type="OrthoDB" id="7614304at2759"/>
<feature type="transmembrane region" description="Helical" evidence="2">
    <location>
        <begin position="568"/>
        <end position="590"/>
    </location>
</feature>
<feature type="compositionally biased region" description="Low complexity" evidence="1">
    <location>
        <begin position="304"/>
        <end position="339"/>
    </location>
</feature>
<evidence type="ECO:0000256" key="1">
    <source>
        <dbReference type="SAM" id="MobiDB-lite"/>
    </source>
</evidence>
<feature type="compositionally biased region" description="Polar residues" evidence="1">
    <location>
        <begin position="695"/>
        <end position="708"/>
    </location>
</feature>
<keyword evidence="2" id="KW-1133">Transmembrane helix</keyword>
<feature type="region of interest" description="Disordered" evidence="1">
    <location>
        <begin position="184"/>
        <end position="215"/>
    </location>
</feature>
<dbReference type="EMBL" id="GDHF01031213">
    <property type="protein sequence ID" value="JAI21101.1"/>
    <property type="molecule type" value="Transcribed_RNA"/>
</dbReference>
<keyword evidence="2" id="KW-0812">Transmembrane</keyword>
<feature type="compositionally biased region" description="Low complexity" evidence="1">
    <location>
        <begin position="130"/>
        <end position="141"/>
    </location>
</feature>
<proteinExistence type="predicted"/>
<feature type="compositionally biased region" description="Acidic residues" evidence="1">
    <location>
        <begin position="186"/>
        <end position="196"/>
    </location>
</feature>
<dbReference type="AlphaFoldDB" id="A0A0K8U3K4"/>
<feature type="compositionally biased region" description="Low complexity" evidence="1">
    <location>
        <begin position="350"/>
        <end position="366"/>
    </location>
</feature>
<feature type="compositionally biased region" description="Low complexity" evidence="1">
    <location>
        <begin position="461"/>
        <end position="512"/>
    </location>
</feature>
<feature type="region of interest" description="Disordered" evidence="1">
    <location>
        <begin position="693"/>
        <end position="734"/>
    </location>
</feature>
<feature type="region of interest" description="Disordered" evidence="1">
    <location>
        <begin position="114"/>
        <end position="145"/>
    </location>
</feature>
<sequence length="734" mass="81559">MLQHTNRLMTNLKPTGRCLLTLFVLIFVFSITTFAFTALLQDKKSTERTTEAQETEIDGENEVNATVLRILMSANDQRAPTNEEKVSKFLLVNVEQQNDIDTLLATTIKENKQQLQQKQNKRDVSNTADQQNKNNQSSNKQGYYEEQQPVVVHAETLPMLGRRQDNYGAPPSAYQDAYYARPTSAYDDEEEDESQEGADGYPYEQRPTAGYYGDDNADRQAAEEHVGGEAEHVGEGRAGGNSAYDSYYRQWHYATPAPVQRPNGGWEVGNNRQMQNGERDPYAAYDADGPMEDYEYPGALTPSQKQQYEQQLLKRQQLQLQPRPQNRPQQTTTIEQQQQAVHGADPHNPPTTSSNNNNNPPTENSLLSTLKSLKTMWDIYQAFSAAWNSLATHRQQQEQQQQEAAKRRQQQIAQQTRINSKKPPKIGANDKYTQRNSSSSTESSEVTVVTAPNAAKRVKPNNRATKNPKTTTKPTTTAAQSTTSTEFVASSEVEETVANSSSSSGNNRNTGSKGDTMAGQNAQGNREKRQSTDTAVTESTDVGEGRYIKGDPLKGYYDFVITEGSYKFWAVFQTGTALLIIYSTFAAIYYSKVNPLVSDYDYIDYLGGARSLSGGDDDFIDDDSDGAGDGKHGRRSSWLDAMLPRAGRTMQYILDALDKLPVDHREADEAMRSERAGVATTHGQAIVEDDATRNAYENENGGNVATRQSAEEVDGAAAPEELETTQRQVRAYAA</sequence>
<gene>
    <name evidence="3" type="ORF">c0_g1_i1</name>
</gene>
<keyword evidence="2" id="KW-0472">Membrane</keyword>
<name>A0A0K8U3K4_BACLA</name>
<accession>A0A0K8U3K4</accession>
<reference evidence="3" key="1">
    <citation type="submission" date="2015-06" db="EMBL/GenBank/DDBJ databases">
        <authorList>
            <person name="Hoefler B.C."/>
            <person name="Straight P.D."/>
        </authorList>
    </citation>
    <scope>NUCLEOTIDE SEQUENCE</scope>
</reference>
<feature type="region of interest" description="Disordered" evidence="1">
    <location>
        <begin position="258"/>
        <end position="366"/>
    </location>
</feature>
<evidence type="ECO:0000256" key="2">
    <source>
        <dbReference type="SAM" id="Phobius"/>
    </source>
</evidence>